<reference evidence="2" key="1">
    <citation type="submission" date="2019-08" db="EMBL/GenBank/DDBJ databases">
        <authorList>
            <person name="Kucharzyk K."/>
            <person name="Murdoch R.W."/>
            <person name="Higgins S."/>
            <person name="Loffler F."/>
        </authorList>
    </citation>
    <scope>NUCLEOTIDE SEQUENCE</scope>
</reference>
<keyword evidence="1" id="KW-1133">Transmembrane helix</keyword>
<organism evidence="2">
    <name type="scientific">bioreactor metagenome</name>
    <dbReference type="NCBI Taxonomy" id="1076179"/>
    <lineage>
        <taxon>unclassified sequences</taxon>
        <taxon>metagenomes</taxon>
        <taxon>ecological metagenomes</taxon>
    </lineage>
</organism>
<gene>
    <name evidence="2" type="ORF">SDC9_58016</name>
</gene>
<feature type="transmembrane region" description="Helical" evidence="1">
    <location>
        <begin position="46"/>
        <end position="64"/>
    </location>
</feature>
<protein>
    <recommendedName>
        <fullName evidence="3">DUF4829 domain-containing protein</fullName>
    </recommendedName>
</protein>
<evidence type="ECO:0008006" key="3">
    <source>
        <dbReference type="Google" id="ProtNLM"/>
    </source>
</evidence>
<sequence length="192" mass="21973">MNANHILDALEMIDDKYIIQAKEHRAVGIDSAKSTKQRAKNWKRTLVLTAAIIAILTLCGFAAYELGLFDPWLQKPSADPTETVRTAIANQIDKDYTLNVKIEEIKIDELETNRVIQRYLGSDLAKSRGWTDKYLQEHFVVVIAKYYVEYDHTKTFLDDGNTEQYFYLTQEDNGEWTIVDNTSPSTSNDTQG</sequence>
<keyword evidence="1" id="KW-0472">Membrane</keyword>
<accession>A0A644X675</accession>
<comment type="caution">
    <text evidence="2">The sequence shown here is derived from an EMBL/GenBank/DDBJ whole genome shotgun (WGS) entry which is preliminary data.</text>
</comment>
<dbReference type="AlphaFoldDB" id="A0A644X675"/>
<evidence type="ECO:0000313" key="2">
    <source>
        <dbReference type="EMBL" id="MPM11666.1"/>
    </source>
</evidence>
<evidence type="ECO:0000256" key="1">
    <source>
        <dbReference type="SAM" id="Phobius"/>
    </source>
</evidence>
<dbReference type="EMBL" id="VSSQ01001861">
    <property type="protein sequence ID" value="MPM11666.1"/>
    <property type="molecule type" value="Genomic_DNA"/>
</dbReference>
<keyword evidence="1" id="KW-0812">Transmembrane</keyword>
<name>A0A644X675_9ZZZZ</name>
<proteinExistence type="predicted"/>